<dbReference type="NCBIfam" id="TIGR00005">
    <property type="entry name" value="rluA_subfam"/>
    <property type="match status" value="1"/>
</dbReference>
<evidence type="ECO:0000259" key="7">
    <source>
        <dbReference type="SMART" id="SM00363"/>
    </source>
</evidence>
<name>A0A841SUN3_9BACL</name>
<dbReference type="SUPFAM" id="SSF55120">
    <property type="entry name" value="Pseudouridine synthase"/>
    <property type="match status" value="1"/>
</dbReference>
<comment type="function">
    <text evidence="6">Responsible for synthesis of pseudouridine from uracil.</text>
</comment>
<dbReference type="Gene3D" id="3.10.290.10">
    <property type="entry name" value="RNA-binding S4 domain"/>
    <property type="match status" value="1"/>
</dbReference>
<comment type="catalytic activity">
    <reaction evidence="1 6">
        <text>a uridine in RNA = a pseudouridine in RNA</text>
        <dbReference type="Rhea" id="RHEA:48348"/>
        <dbReference type="Rhea" id="RHEA-COMP:12068"/>
        <dbReference type="Rhea" id="RHEA-COMP:12069"/>
        <dbReference type="ChEBI" id="CHEBI:65314"/>
        <dbReference type="ChEBI" id="CHEBI:65315"/>
    </reaction>
</comment>
<dbReference type="Gene3D" id="3.30.2350.10">
    <property type="entry name" value="Pseudouridine synthase"/>
    <property type="match status" value="1"/>
</dbReference>
<dbReference type="CDD" id="cd02869">
    <property type="entry name" value="PseudoU_synth_RluA_like"/>
    <property type="match status" value="1"/>
</dbReference>
<dbReference type="SMART" id="SM00363">
    <property type="entry name" value="S4"/>
    <property type="match status" value="1"/>
</dbReference>
<comment type="similarity">
    <text evidence="2 6">Belongs to the pseudouridine synthase RluA family.</text>
</comment>
<dbReference type="CDD" id="cd00165">
    <property type="entry name" value="S4"/>
    <property type="match status" value="1"/>
</dbReference>
<dbReference type="InterPro" id="IPR006145">
    <property type="entry name" value="PsdUridine_synth_RsuA/RluA"/>
</dbReference>
<dbReference type="Pfam" id="PF01479">
    <property type="entry name" value="S4"/>
    <property type="match status" value="1"/>
</dbReference>
<keyword evidence="9" id="KW-1185">Reference proteome</keyword>
<dbReference type="GO" id="GO:0003723">
    <property type="term" value="F:RNA binding"/>
    <property type="evidence" value="ECO:0007669"/>
    <property type="project" value="UniProtKB-KW"/>
</dbReference>
<dbReference type="RefSeq" id="WP_185120827.1">
    <property type="nucleotide sequence ID" value="NZ_JACJVQ010000013.1"/>
</dbReference>
<protein>
    <recommendedName>
        <fullName evidence="6">Pseudouridine synthase</fullName>
        <ecNumber evidence="6">5.4.99.-</ecNumber>
    </recommendedName>
</protein>
<keyword evidence="3 6" id="KW-0413">Isomerase</keyword>
<dbReference type="EMBL" id="JACJVQ010000013">
    <property type="protein sequence ID" value="MBB6635614.1"/>
    <property type="molecule type" value="Genomic_DNA"/>
</dbReference>
<accession>A0A841SUN3</accession>
<gene>
    <name evidence="8" type="ORF">H7B67_15950</name>
</gene>
<feature type="domain" description="RNA-binding S4" evidence="7">
    <location>
        <begin position="13"/>
        <end position="75"/>
    </location>
</feature>
<dbReference type="PROSITE" id="PS01129">
    <property type="entry name" value="PSI_RLU"/>
    <property type="match status" value="1"/>
</dbReference>
<dbReference type="Pfam" id="PF00849">
    <property type="entry name" value="PseudoU_synth_2"/>
    <property type="match status" value="1"/>
</dbReference>
<dbReference type="SUPFAM" id="SSF55174">
    <property type="entry name" value="Alpha-L RNA-binding motif"/>
    <property type="match status" value="1"/>
</dbReference>
<dbReference type="AlphaFoldDB" id="A0A841SUN3"/>
<evidence type="ECO:0000313" key="8">
    <source>
        <dbReference type="EMBL" id="MBB6635614.1"/>
    </source>
</evidence>
<dbReference type="InterPro" id="IPR050188">
    <property type="entry name" value="RluA_PseudoU_synthase"/>
</dbReference>
<dbReference type="EC" id="5.4.99.-" evidence="6"/>
<dbReference type="InterPro" id="IPR006224">
    <property type="entry name" value="PsdUridine_synth_RluA-like_CS"/>
</dbReference>
<dbReference type="InterPro" id="IPR020103">
    <property type="entry name" value="PsdUridine_synth_cat_dom_sf"/>
</dbReference>
<evidence type="ECO:0000313" key="9">
    <source>
        <dbReference type="Proteomes" id="UP000535838"/>
    </source>
</evidence>
<evidence type="ECO:0000256" key="2">
    <source>
        <dbReference type="ARBA" id="ARBA00010876"/>
    </source>
</evidence>
<keyword evidence="5" id="KW-0694">RNA-binding</keyword>
<reference evidence="8 9" key="1">
    <citation type="submission" date="2020-08" db="EMBL/GenBank/DDBJ databases">
        <title>Cohnella phylogeny.</title>
        <authorList>
            <person name="Dunlap C."/>
        </authorList>
    </citation>
    <scope>NUCLEOTIDE SEQUENCE [LARGE SCALE GENOMIC DNA]</scope>
    <source>
        <strain evidence="8 9">DSM 25241</strain>
    </source>
</reference>
<evidence type="ECO:0000256" key="6">
    <source>
        <dbReference type="RuleBase" id="RU362028"/>
    </source>
</evidence>
<evidence type="ECO:0000256" key="3">
    <source>
        <dbReference type="ARBA" id="ARBA00023235"/>
    </source>
</evidence>
<evidence type="ECO:0000256" key="4">
    <source>
        <dbReference type="PIRSR" id="PIRSR606225-1"/>
    </source>
</evidence>
<dbReference type="GO" id="GO:0000455">
    <property type="term" value="P:enzyme-directed rRNA pseudouridine synthesis"/>
    <property type="evidence" value="ECO:0007669"/>
    <property type="project" value="UniProtKB-ARBA"/>
</dbReference>
<dbReference type="PROSITE" id="PS50889">
    <property type="entry name" value="S4"/>
    <property type="match status" value="1"/>
</dbReference>
<feature type="active site" evidence="4">
    <location>
        <position position="146"/>
    </location>
</feature>
<dbReference type="InterPro" id="IPR006225">
    <property type="entry name" value="PsdUridine_synth_RluC/D"/>
</dbReference>
<dbReference type="GO" id="GO:0120159">
    <property type="term" value="F:rRNA pseudouridine synthase activity"/>
    <property type="evidence" value="ECO:0007669"/>
    <property type="project" value="UniProtKB-ARBA"/>
</dbReference>
<proteinExistence type="inferred from homology"/>
<evidence type="ECO:0000256" key="5">
    <source>
        <dbReference type="PROSITE-ProRule" id="PRU00182"/>
    </source>
</evidence>
<organism evidence="8 9">
    <name type="scientific">Cohnella thailandensis</name>
    <dbReference type="NCBI Taxonomy" id="557557"/>
    <lineage>
        <taxon>Bacteria</taxon>
        <taxon>Bacillati</taxon>
        <taxon>Bacillota</taxon>
        <taxon>Bacilli</taxon>
        <taxon>Bacillales</taxon>
        <taxon>Paenibacillaceae</taxon>
        <taxon>Cohnella</taxon>
    </lineage>
</organism>
<evidence type="ECO:0000256" key="1">
    <source>
        <dbReference type="ARBA" id="ARBA00000073"/>
    </source>
</evidence>
<dbReference type="InterPro" id="IPR002942">
    <property type="entry name" value="S4_RNA-bd"/>
</dbReference>
<comment type="caution">
    <text evidence="8">The sequence shown here is derived from an EMBL/GenBank/DDBJ whole genome shotgun (WGS) entry which is preliminary data.</text>
</comment>
<dbReference type="PANTHER" id="PTHR21600">
    <property type="entry name" value="MITOCHONDRIAL RNA PSEUDOURIDINE SYNTHASE"/>
    <property type="match status" value="1"/>
</dbReference>
<sequence length="323" mass="36339">MITRKITASESGKRLHRYLRNLMPNIPLGQIYKMIDQGKAKVNGKRKNQNYELAAGDELTLYVEESQYEEASKGQKKTKYIGVNANIDVIYEDEQLLVVLKPAGMLTHPDSSDQKDTLVNRVHAYLYRKGELDSALFMPATANRLDRNTSGIVLVGKTAGMLHQLNQWIQKHEMEKYYITIVEGRLEGEGTLTGSLIRDEKSNRTIVAGPDNGKRLGVIPQQEKSATTHYRVLQHGKGYTLIEVELVSGRTHQIRTHLQSIGHSLLGDVKYGGKPFGGVNHQLLHAWRVKLPDGREFRAPVPPLMRSTMERAGLSMQSLQNES</sequence>
<dbReference type="Proteomes" id="UP000535838">
    <property type="component" value="Unassembled WGS sequence"/>
</dbReference>
<dbReference type="InterPro" id="IPR036986">
    <property type="entry name" value="S4_RNA-bd_sf"/>
</dbReference>